<gene>
    <name evidence="1" type="ORF">DLD82_04660</name>
</gene>
<dbReference type="GeneID" id="97609646"/>
<comment type="caution">
    <text evidence="1">The sequence shown here is derived from an EMBL/GenBank/DDBJ whole genome shotgun (WGS) entry which is preliminary data.</text>
</comment>
<organism evidence="1 2">
    <name type="scientific">Methanospirillum stamsii</name>
    <dbReference type="NCBI Taxonomy" id="1277351"/>
    <lineage>
        <taxon>Archaea</taxon>
        <taxon>Methanobacteriati</taxon>
        <taxon>Methanobacteriota</taxon>
        <taxon>Stenosarchaea group</taxon>
        <taxon>Methanomicrobia</taxon>
        <taxon>Methanomicrobiales</taxon>
        <taxon>Methanospirillaceae</taxon>
        <taxon>Methanospirillum</taxon>
    </lineage>
</organism>
<reference evidence="1 2" key="1">
    <citation type="submission" date="2018-05" db="EMBL/GenBank/DDBJ databases">
        <title>Draft genome of Methanospirillum stamsii Pt1.</title>
        <authorList>
            <person name="Dueholm M.S."/>
            <person name="Nielsen P.H."/>
            <person name="Bakmann L.F."/>
            <person name="Otzen D.E."/>
        </authorList>
    </citation>
    <scope>NUCLEOTIDE SEQUENCE [LARGE SCALE GENOMIC DNA]</scope>
    <source>
        <strain evidence="1 2">Pt1</strain>
    </source>
</reference>
<evidence type="ECO:0000313" key="1">
    <source>
        <dbReference type="EMBL" id="PWR75432.1"/>
    </source>
</evidence>
<name>A0A2V2N5T2_9EURY</name>
<protein>
    <submittedName>
        <fullName evidence="1">Uncharacterized protein</fullName>
    </submittedName>
</protein>
<dbReference type="EMBL" id="QGMZ01000010">
    <property type="protein sequence ID" value="PWR75432.1"/>
    <property type="molecule type" value="Genomic_DNA"/>
</dbReference>
<dbReference type="OrthoDB" id="115668at2157"/>
<accession>A0A2V2N5T2</accession>
<dbReference type="AlphaFoldDB" id="A0A2V2N5T2"/>
<dbReference type="RefSeq" id="WP_109939951.1">
    <property type="nucleotide sequence ID" value="NZ_CP176366.1"/>
</dbReference>
<evidence type="ECO:0000313" key="2">
    <source>
        <dbReference type="Proteomes" id="UP000245934"/>
    </source>
</evidence>
<keyword evidence="2" id="KW-1185">Reference proteome</keyword>
<dbReference type="Proteomes" id="UP000245934">
    <property type="component" value="Unassembled WGS sequence"/>
</dbReference>
<sequence length="155" mass="18228">MKEEALVLSAQKLQQPSEASTKVFYEKIDIIAEKLNHAMLSRPDIERLVGTDNINMMENNSRNYLRFMGAMFHSYDPLILVQTSLWAFRIYRSHGFFVEYWPANLDTTVEILKKELPSPVYQEIYPFFEWLIVNIPAFVDITEKLIREGASLERY</sequence>
<proteinExistence type="predicted"/>